<evidence type="ECO:0000313" key="5">
    <source>
        <dbReference type="Proteomes" id="UP000663877"/>
    </source>
</evidence>
<evidence type="ECO:0000313" key="4">
    <source>
        <dbReference type="Proteomes" id="UP000663832"/>
    </source>
</evidence>
<dbReference type="EMBL" id="CAJNOI010000100">
    <property type="protein sequence ID" value="CAF1058595.1"/>
    <property type="molecule type" value="Genomic_DNA"/>
</dbReference>
<evidence type="ECO:0000313" key="3">
    <source>
        <dbReference type="EMBL" id="CAF1126250.1"/>
    </source>
</evidence>
<proteinExistence type="predicted"/>
<dbReference type="AlphaFoldDB" id="A0A814L2I1"/>
<feature type="transmembrane region" description="Helical" evidence="1">
    <location>
        <begin position="461"/>
        <end position="485"/>
    </location>
</feature>
<keyword evidence="4" id="KW-1185">Reference proteome</keyword>
<keyword evidence="1" id="KW-1133">Transmembrane helix</keyword>
<evidence type="ECO:0000256" key="1">
    <source>
        <dbReference type="SAM" id="Phobius"/>
    </source>
</evidence>
<protein>
    <submittedName>
        <fullName evidence="2">Uncharacterized protein</fullName>
    </submittedName>
</protein>
<comment type="caution">
    <text evidence="2">The sequence shown here is derived from an EMBL/GenBank/DDBJ whole genome shotgun (WGS) entry which is preliminary data.</text>
</comment>
<dbReference type="Proteomes" id="UP000663832">
    <property type="component" value="Unassembled WGS sequence"/>
</dbReference>
<name>A0A814L2I1_9BILA</name>
<reference evidence="2" key="1">
    <citation type="submission" date="2021-02" db="EMBL/GenBank/DDBJ databases">
        <authorList>
            <person name="Nowell W R."/>
        </authorList>
    </citation>
    <scope>NUCLEOTIDE SEQUENCE</scope>
</reference>
<organism evidence="2 5">
    <name type="scientific">Adineta steineri</name>
    <dbReference type="NCBI Taxonomy" id="433720"/>
    <lineage>
        <taxon>Eukaryota</taxon>
        <taxon>Metazoa</taxon>
        <taxon>Spiralia</taxon>
        <taxon>Gnathifera</taxon>
        <taxon>Rotifera</taxon>
        <taxon>Eurotatoria</taxon>
        <taxon>Bdelloidea</taxon>
        <taxon>Adinetida</taxon>
        <taxon>Adinetidae</taxon>
        <taxon>Adineta</taxon>
    </lineage>
</organism>
<dbReference type="OrthoDB" id="10052301at2759"/>
<accession>A0A814L2I1</accession>
<evidence type="ECO:0000313" key="2">
    <source>
        <dbReference type="EMBL" id="CAF1058595.1"/>
    </source>
</evidence>
<dbReference type="EMBL" id="CAJNOM010000140">
    <property type="protein sequence ID" value="CAF1126250.1"/>
    <property type="molecule type" value="Genomic_DNA"/>
</dbReference>
<sequence length="496" mass="56298">MTAATCHFLPLSAAQNIAACNITTKRQKRLITDFISLGMGAINLGISAANSMQISNLQKQVAVVEKALTEYSHNLQIQGAQLAKIHANQIELADELRVTQQVLNTMIPILSSHAEAINTLKSGIEQLHIQLQRSFLYLAITQILRNDLTLDFLLPDDLYKVIYHVIQQGNLTFNSRHGSIPVVQIITKLLVRQQIDFIPSSQYKAQNPQEIGRLVITSFFAVPQQKHTSFLTYKLLAVPFFYKNQTLQLTQIPRYWAINPTNNMTMKWHDPQEFGCDLQLMTSCRDTLPIQTMSQETCLGRILESLPLSICQTIVLPPSQYFVQQLRDNLYVTSSPKSLYCLNIPQAEYSIIRQQTLNMNEQLVLSPVALVNVTPGYTIACPRFNLVGRSLPSSAPSLVILYNNSLLTNNISVVDVYRYLKENTSWFNTKPGEQRMDALMKRIREPFTVPVTNIFEPSRKLWSLSMSLIGWMLFGLSCIVVYLVFRFKPRAIFGKH</sequence>
<gene>
    <name evidence="2" type="ORF">BJG266_LOCUS19031</name>
    <name evidence="3" type="ORF">QVE165_LOCUS21678</name>
</gene>
<dbReference type="Proteomes" id="UP000663877">
    <property type="component" value="Unassembled WGS sequence"/>
</dbReference>
<keyword evidence="1" id="KW-0812">Transmembrane</keyword>
<keyword evidence="1" id="KW-0472">Membrane</keyword>